<protein>
    <submittedName>
        <fullName evidence="2">Uncharacterized protein</fullName>
    </submittedName>
</protein>
<feature type="compositionally biased region" description="Polar residues" evidence="1">
    <location>
        <begin position="1"/>
        <end position="19"/>
    </location>
</feature>
<comment type="caution">
    <text evidence="2">The sequence shown here is derived from an EMBL/GenBank/DDBJ whole genome shotgun (WGS) entry which is preliminary data.</text>
</comment>
<keyword evidence="3" id="KW-1185">Reference proteome</keyword>
<accession>A0ABU6UC49</accession>
<evidence type="ECO:0000313" key="2">
    <source>
        <dbReference type="EMBL" id="MED6158260.1"/>
    </source>
</evidence>
<name>A0ABU6UC49_9FABA</name>
<sequence>MAPLSHQTLPIMQQQSIPVPQQAPAPPSFRPVQPLGMQMRMERMGLGLSLENGSKDYRCPCK</sequence>
<evidence type="ECO:0000256" key="1">
    <source>
        <dbReference type="SAM" id="MobiDB-lite"/>
    </source>
</evidence>
<gene>
    <name evidence="2" type="ORF">PIB30_031099</name>
</gene>
<dbReference type="Proteomes" id="UP001341840">
    <property type="component" value="Unassembled WGS sequence"/>
</dbReference>
<reference evidence="2 3" key="1">
    <citation type="journal article" date="2023" name="Plants (Basel)">
        <title>Bridging the Gap: Combining Genomics and Transcriptomics Approaches to Understand Stylosanthes scabra, an Orphan Legume from the Brazilian Caatinga.</title>
        <authorList>
            <person name="Ferreira-Neto J.R.C."/>
            <person name="da Silva M.D."/>
            <person name="Binneck E."/>
            <person name="de Melo N.F."/>
            <person name="da Silva R.H."/>
            <person name="de Melo A.L.T.M."/>
            <person name="Pandolfi V."/>
            <person name="Bustamante F.O."/>
            <person name="Brasileiro-Vidal A.C."/>
            <person name="Benko-Iseppon A.M."/>
        </authorList>
    </citation>
    <scope>NUCLEOTIDE SEQUENCE [LARGE SCALE GENOMIC DNA]</scope>
    <source>
        <tissue evidence="2">Leaves</tissue>
    </source>
</reference>
<dbReference type="EMBL" id="JASCZI010120961">
    <property type="protein sequence ID" value="MED6158260.1"/>
    <property type="molecule type" value="Genomic_DNA"/>
</dbReference>
<proteinExistence type="predicted"/>
<evidence type="ECO:0000313" key="3">
    <source>
        <dbReference type="Proteomes" id="UP001341840"/>
    </source>
</evidence>
<organism evidence="2 3">
    <name type="scientific">Stylosanthes scabra</name>
    <dbReference type="NCBI Taxonomy" id="79078"/>
    <lineage>
        <taxon>Eukaryota</taxon>
        <taxon>Viridiplantae</taxon>
        <taxon>Streptophyta</taxon>
        <taxon>Embryophyta</taxon>
        <taxon>Tracheophyta</taxon>
        <taxon>Spermatophyta</taxon>
        <taxon>Magnoliopsida</taxon>
        <taxon>eudicotyledons</taxon>
        <taxon>Gunneridae</taxon>
        <taxon>Pentapetalae</taxon>
        <taxon>rosids</taxon>
        <taxon>fabids</taxon>
        <taxon>Fabales</taxon>
        <taxon>Fabaceae</taxon>
        <taxon>Papilionoideae</taxon>
        <taxon>50 kb inversion clade</taxon>
        <taxon>dalbergioids sensu lato</taxon>
        <taxon>Dalbergieae</taxon>
        <taxon>Pterocarpus clade</taxon>
        <taxon>Stylosanthes</taxon>
    </lineage>
</organism>
<feature type="region of interest" description="Disordered" evidence="1">
    <location>
        <begin position="1"/>
        <end position="33"/>
    </location>
</feature>